<dbReference type="PANTHER" id="PTHR24071:SF18">
    <property type="entry name" value="GTP-BINDING NUCLEAR PROTEIN RAN-3"/>
    <property type="match status" value="1"/>
</dbReference>
<reference evidence="11" key="1">
    <citation type="journal article" date="2018" name="DNA Res.">
        <title>Multiple hybrid de novo genome assembly of finger millet, an orphan allotetraploid crop.</title>
        <authorList>
            <person name="Hatakeyama M."/>
            <person name="Aluri S."/>
            <person name="Balachadran M.T."/>
            <person name="Sivarajan S.R."/>
            <person name="Patrignani A."/>
            <person name="Gruter S."/>
            <person name="Poveda L."/>
            <person name="Shimizu-Inatsugi R."/>
            <person name="Baeten J."/>
            <person name="Francoijs K.J."/>
            <person name="Nataraja K.N."/>
            <person name="Reddy Y.A.N."/>
            <person name="Phadnis S."/>
            <person name="Ravikumar R.L."/>
            <person name="Schlapbach R."/>
            <person name="Sreeman S.M."/>
            <person name="Shimizu K.K."/>
        </authorList>
    </citation>
    <scope>NUCLEOTIDE SEQUENCE</scope>
</reference>
<dbReference type="CDD" id="cd00877">
    <property type="entry name" value="Ran"/>
    <property type="match status" value="1"/>
</dbReference>
<comment type="subcellular location">
    <subcellularLocation>
        <location evidence="1 10">Nucleus</location>
    </subcellularLocation>
</comment>
<reference evidence="11" key="2">
    <citation type="submission" date="2021-12" db="EMBL/GenBank/DDBJ databases">
        <title>Resequencing data analysis of finger millet.</title>
        <authorList>
            <person name="Hatakeyama M."/>
            <person name="Aluri S."/>
            <person name="Balachadran M.T."/>
            <person name="Sivarajan S.R."/>
            <person name="Poveda L."/>
            <person name="Shimizu-Inatsugi R."/>
            <person name="Schlapbach R."/>
            <person name="Sreeman S.M."/>
            <person name="Shimizu K.K."/>
        </authorList>
    </citation>
    <scope>NUCLEOTIDE SEQUENCE</scope>
</reference>
<dbReference type="GO" id="GO:0005634">
    <property type="term" value="C:nucleus"/>
    <property type="evidence" value="ECO:0007669"/>
    <property type="project" value="UniProtKB-SubCell"/>
</dbReference>
<evidence type="ECO:0000256" key="4">
    <source>
        <dbReference type="ARBA" id="ARBA00022741"/>
    </source>
</evidence>
<dbReference type="PROSITE" id="PS51421">
    <property type="entry name" value="RAS"/>
    <property type="match status" value="1"/>
</dbReference>
<dbReference type="Proteomes" id="UP001054889">
    <property type="component" value="Unassembled WGS sequence"/>
</dbReference>
<comment type="function">
    <text evidence="8 10">GTP-binding protein involved in nucleocytoplasmic transport. Required for the import of protein into the nucleus and also for RNA export. Involved in chromatin condensation and control of cell cycle.</text>
</comment>
<evidence type="ECO:0000256" key="2">
    <source>
        <dbReference type="ARBA" id="ARBA00008028"/>
    </source>
</evidence>
<dbReference type="PROSITE" id="PS51419">
    <property type="entry name" value="RAB"/>
    <property type="match status" value="1"/>
</dbReference>
<dbReference type="Pfam" id="PF00071">
    <property type="entry name" value="Ras"/>
    <property type="match status" value="1"/>
</dbReference>
<dbReference type="GO" id="GO:0005737">
    <property type="term" value="C:cytoplasm"/>
    <property type="evidence" value="ECO:0007669"/>
    <property type="project" value="TreeGrafter"/>
</dbReference>
<evidence type="ECO:0000256" key="8">
    <source>
        <dbReference type="ARBA" id="ARBA00024659"/>
    </source>
</evidence>
<evidence type="ECO:0000256" key="10">
    <source>
        <dbReference type="RuleBase" id="RU363057"/>
    </source>
</evidence>
<evidence type="ECO:0000256" key="6">
    <source>
        <dbReference type="ARBA" id="ARBA00023134"/>
    </source>
</evidence>
<dbReference type="PANTHER" id="PTHR24071">
    <property type="entry name" value="RAN GTPASE"/>
    <property type="match status" value="1"/>
</dbReference>
<evidence type="ECO:0000313" key="11">
    <source>
        <dbReference type="EMBL" id="GJN38754.1"/>
    </source>
</evidence>
<dbReference type="EMBL" id="BQKI01000097">
    <property type="protein sequence ID" value="GJN38754.1"/>
    <property type="molecule type" value="Genomic_DNA"/>
</dbReference>
<organism evidence="11 12">
    <name type="scientific">Eleusine coracana subsp. coracana</name>
    <dbReference type="NCBI Taxonomy" id="191504"/>
    <lineage>
        <taxon>Eukaryota</taxon>
        <taxon>Viridiplantae</taxon>
        <taxon>Streptophyta</taxon>
        <taxon>Embryophyta</taxon>
        <taxon>Tracheophyta</taxon>
        <taxon>Spermatophyta</taxon>
        <taxon>Magnoliopsida</taxon>
        <taxon>Liliopsida</taxon>
        <taxon>Poales</taxon>
        <taxon>Poaceae</taxon>
        <taxon>PACMAD clade</taxon>
        <taxon>Chloridoideae</taxon>
        <taxon>Cynodonteae</taxon>
        <taxon>Eleusininae</taxon>
        <taxon>Eleusine</taxon>
    </lineage>
</organism>
<dbReference type="FunFam" id="3.40.50.300:FF:000369">
    <property type="entry name" value="GTP-binding nuclear protein"/>
    <property type="match status" value="1"/>
</dbReference>
<dbReference type="GO" id="GO:0000054">
    <property type="term" value="P:ribosomal subunit export from nucleus"/>
    <property type="evidence" value="ECO:0007669"/>
    <property type="project" value="TreeGrafter"/>
</dbReference>
<evidence type="ECO:0000256" key="3">
    <source>
        <dbReference type="ARBA" id="ARBA00022448"/>
    </source>
</evidence>
<dbReference type="SMART" id="SM00175">
    <property type="entry name" value="RAB"/>
    <property type="match status" value="1"/>
</dbReference>
<accession>A0AAV5FSY7</accession>
<dbReference type="InterPro" id="IPR027417">
    <property type="entry name" value="P-loop_NTPase"/>
</dbReference>
<dbReference type="SMART" id="SM00176">
    <property type="entry name" value="RAN"/>
    <property type="match status" value="1"/>
</dbReference>
<dbReference type="GO" id="GO:0003924">
    <property type="term" value="F:GTPase activity"/>
    <property type="evidence" value="ECO:0007669"/>
    <property type="project" value="InterPro"/>
</dbReference>
<keyword evidence="3 10" id="KW-0813">Transport</keyword>
<keyword evidence="4 10" id="KW-0547">Nucleotide-binding</keyword>
<dbReference type="SUPFAM" id="SSF52540">
    <property type="entry name" value="P-loop containing nucleoside triphosphate hydrolases"/>
    <property type="match status" value="1"/>
</dbReference>
<dbReference type="GO" id="GO:0006606">
    <property type="term" value="P:protein import into nucleus"/>
    <property type="evidence" value="ECO:0007669"/>
    <property type="project" value="TreeGrafter"/>
</dbReference>
<dbReference type="GO" id="GO:0005525">
    <property type="term" value="F:GTP binding"/>
    <property type="evidence" value="ECO:0007669"/>
    <property type="project" value="UniProtKB-KW"/>
</dbReference>
<dbReference type="InterPro" id="IPR001806">
    <property type="entry name" value="Small_GTPase"/>
</dbReference>
<name>A0AAV5FSY7_ELECO</name>
<comment type="subunit">
    <text evidence="9">Found in a nuclear export complex with RanGTP, exportin and pre-miRNA.</text>
</comment>
<dbReference type="PROSITE" id="PS51418">
    <property type="entry name" value="RAN"/>
    <property type="match status" value="1"/>
</dbReference>
<comment type="similarity">
    <text evidence="2 10">Belongs to the small GTPase superfamily. Ran family.</text>
</comment>
<keyword evidence="6 10" id="KW-0342">GTP-binding</keyword>
<dbReference type="PRINTS" id="PR00627">
    <property type="entry name" value="GTPRANTC4"/>
</dbReference>
<comment type="caution">
    <text evidence="11">The sequence shown here is derived from an EMBL/GenBank/DDBJ whole genome shotgun (WGS) entry which is preliminary data.</text>
</comment>
<dbReference type="InterPro" id="IPR005225">
    <property type="entry name" value="Small_GTP-bd"/>
</dbReference>
<dbReference type="SMART" id="SM00173">
    <property type="entry name" value="RAS"/>
    <property type="match status" value="1"/>
</dbReference>
<dbReference type="Gene3D" id="3.40.50.300">
    <property type="entry name" value="P-loop containing nucleotide triphosphate hydrolases"/>
    <property type="match status" value="1"/>
</dbReference>
<dbReference type="InterPro" id="IPR002041">
    <property type="entry name" value="Ran_GTPase"/>
</dbReference>
<keyword evidence="7 10" id="KW-0539">Nucleus</keyword>
<proteinExistence type="inferred from homology"/>
<evidence type="ECO:0000256" key="1">
    <source>
        <dbReference type="ARBA" id="ARBA00004123"/>
    </source>
</evidence>
<keyword evidence="5 10" id="KW-0653">Protein transport</keyword>
<evidence type="ECO:0000313" key="12">
    <source>
        <dbReference type="Proteomes" id="UP001054889"/>
    </source>
</evidence>
<evidence type="ECO:0000256" key="5">
    <source>
        <dbReference type="ARBA" id="ARBA00022927"/>
    </source>
</evidence>
<protein>
    <recommendedName>
        <fullName evidence="10">GTP-binding nuclear protein</fullName>
    </recommendedName>
</protein>
<dbReference type="NCBIfam" id="TIGR00231">
    <property type="entry name" value="small_GTP"/>
    <property type="match status" value="1"/>
</dbReference>
<keyword evidence="12" id="KW-1185">Reference proteome</keyword>
<evidence type="ECO:0000256" key="7">
    <source>
        <dbReference type="ARBA" id="ARBA00023242"/>
    </source>
</evidence>
<dbReference type="AlphaFoldDB" id="A0AAV5FSY7"/>
<dbReference type="SMART" id="SM00174">
    <property type="entry name" value="RHO"/>
    <property type="match status" value="1"/>
</dbReference>
<sequence length="223" mass="25387">MSQAMPNVQPVDYPTFKLVLVGDGGTGKTTFVKRHVTGEFEKRYEPTIGVEVRSLDFFTSHGKIRFNCWDTAGQEKFGGLRDGYYINGQCGIIMFDVTSRLTYKNVPNWHRDICRVCDNIPMVLCGNKVDVKNRQVKAKMVTFHRKKSLQYYEISAKSNYNFEKPFLYLARKLSGDMNLRFVEETALVPAEFTVDLAVQRQIEAEMAAAAAMPLPDEDDANMD</sequence>
<evidence type="ECO:0000256" key="9">
    <source>
        <dbReference type="ARBA" id="ARBA00026078"/>
    </source>
</evidence>
<gene>
    <name evidence="11" type="primary">gb27823</name>
    <name evidence="11" type="ORF">PR202_gb27823</name>
</gene>